<organism evidence="2">
    <name type="scientific">viral metagenome</name>
    <dbReference type="NCBI Taxonomy" id="1070528"/>
    <lineage>
        <taxon>unclassified sequences</taxon>
        <taxon>metagenomes</taxon>
        <taxon>organismal metagenomes</taxon>
    </lineage>
</organism>
<evidence type="ECO:0000256" key="1">
    <source>
        <dbReference type="SAM" id="Phobius"/>
    </source>
</evidence>
<keyword evidence="1" id="KW-0472">Membrane</keyword>
<name>A0A6C0LJN9_9ZZZZ</name>
<accession>A0A6C0LJN9</accession>
<evidence type="ECO:0008006" key="3">
    <source>
        <dbReference type="Google" id="ProtNLM"/>
    </source>
</evidence>
<feature type="transmembrane region" description="Helical" evidence="1">
    <location>
        <begin position="6"/>
        <end position="25"/>
    </location>
</feature>
<reference evidence="2" key="1">
    <citation type="journal article" date="2020" name="Nature">
        <title>Giant virus diversity and host interactions through global metagenomics.</title>
        <authorList>
            <person name="Schulz F."/>
            <person name="Roux S."/>
            <person name="Paez-Espino D."/>
            <person name="Jungbluth S."/>
            <person name="Walsh D.A."/>
            <person name="Denef V.J."/>
            <person name="McMahon K.D."/>
            <person name="Konstantinidis K.T."/>
            <person name="Eloe-Fadrosh E.A."/>
            <person name="Kyrpides N.C."/>
            <person name="Woyke T."/>
        </authorList>
    </citation>
    <scope>NUCLEOTIDE SEQUENCE</scope>
    <source>
        <strain evidence="2">GVMAG-M-3300027810-10</strain>
    </source>
</reference>
<sequence length="115" mass="13080">MELNFKMIIVIVFLMILVVLLVIIFRAMKDALVNNEWPGNVSKCPDYWMEDMSSDDIICSNEKNIGIDTCPKDVNMSTYIYNSKILATSDCAKAQWARSCDLTWDGVTNKKNVCT</sequence>
<evidence type="ECO:0000313" key="2">
    <source>
        <dbReference type="EMBL" id="QHU29774.1"/>
    </source>
</evidence>
<dbReference type="EMBL" id="MN740497">
    <property type="protein sequence ID" value="QHU29774.1"/>
    <property type="molecule type" value="Genomic_DNA"/>
</dbReference>
<dbReference type="AlphaFoldDB" id="A0A6C0LJN9"/>
<keyword evidence="1" id="KW-0812">Transmembrane</keyword>
<protein>
    <recommendedName>
        <fullName evidence="3">CPW-WPC domain-containing protein</fullName>
    </recommendedName>
</protein>
<keyword evidence="1" id="KW-1133">Transmembrane helix</keyword>
<proteinExistence type="predicted"/>